<reference evidence="2" key="1">
    <citation type="submission" date="2023-08" db="EMBL/GenBank/DDBJ databases">
        <title>Black Yeasts Isolated from many extreme environments.</title>
        <authorList>
            <person name="Coleine C."/>
            <person name="Stajich J.E."/>
            <person name="Selbmann L."/>
        </authorList>
    </citation>
    <scope>NUCLEOTIDE SEQUENCE</scope>
    <source>
        <strain evidence="2">CCFEE 5401</strain>
    </source>
</reference>
<organism evidence="2 3">
    <name type="scientific">Meristemomyces frigidus</name>
    <dbReference type="NCBI Taxonomy" id="1508187"/>
    <lineage>
        <taxon>Eukaryota</taxon>
        <taxon>Fungi</taxon>
        <taxon>Dikarya</taxon>
        <taxon>Ascomycota</taxon>
        <taxon>Pezizomycotina</taxon>
        <taxon>Dothideomycetes</taxon>
        <taxon>Dothideomycetidae</taxon>
        <taxon>Mycosphaerellales</taxon>
        <taxon>Teratosphaeriaceae</taxon>
        <taxon>Meristemomyces</taxon>
    </lineage>
</organism>
<feature type="region of interest" description="Disordered" evidence="1">
    <location>
        <begin position="46"/>
        <end position="115"/>
    </location>
</feature>
<protein>
    <submittedName>
        <fullName evidence="2">Uncharacterized protein</fullName>
    </submittedName>
</protein>
<feature type="region of interest" description="Disordered" evidence="1">
    <location>
        <begin position="1"/>
        <end position="29"/>
    </location>
</feature>
<accession>A0AAN7TB53</accession>
<evidence type="ECO:0000313" key="2">
    <source>
        <dbReference type="EMBL" id="KAK5108555.1"/>
    </source>
</evidence>
<feature type="compositionally biased region" description="Polar residues" evidence="1">
    <location>
        <begin position="46"/>
        <end position="64"/>
    </location>
</feature>
<feature type="compositionally biased region" description="Low complexity" evidence="1">
    <location>
        <begin position="80"/>
        <end position="99"/>
    </location>
</feature>
<gene>
    <name evidence="2" type="ORF">LTR62_008212</name>
</gene>
<comment type="caution">
    <text evidence="2">The sequence shown here is derived from an EMBL/GenBank/DDBJ whole genome shotgun (WGS) entry which is preliminary data.</text>
</comment>
<evidence type="ECO:0000313" key="3">
    <source>
        <dbReference type="Proteomes" id="UP001310890"/>
    </source>
</evidence>
<name>A0AAN7TB53_9PEZI</name>
<feature type="compositionally biased region" description="Basic residues" evidence="1">
    <location>
        <begin position="1"/>
        <end position="12"/>
    </location>
</feature>
<evidence type="ECO:0000256" key="1">
    <source>
        <dbReference type="SAM" id="MobiDB-lite"/>
    </source>
</evidence>
<dbReference type="EMBL" id="JAVRRL010000083">
    <property type="protein sequence ID" value="KAK5108555.1"/>
    <property type="molecule type" value="Genomic_DNA"/>
</dbReference>
<dbReference type="AlphaFoldDB" id="A0AAN7TB53"/>
<proteinExistence type="predicted"/>
<dbReference type="Proteomes" id="UP001310890">
    <property type="component" value="Unassembled WGS sequence"/>
</dbReference>
<sequence length="228" mass="25002">MSSLLRSHKGRKATIASSEQHQHCPSILEASNSAKRYTYARKYATMESQGAASTGNTPVQPNFRSDSDDDTYDPMSGIESSCVSGSTTDTTTPAATSNTPSPPHLPPSYGNTPNRKLTFIDRAEADEKYEPDLKLNDALATATIHKLAQLLVPGGFTAPAVEDGAKSPRHIAGADARGTEDSGAKLQTVDEMIAEEREKVRVRDRERLARQERERVDSPRMELIRWKM</sequence>